<evidence type="ECO:0008006" key="4">
    <source>
        <dbReference type="Google" id="ProtNLM"/>
    </source>
</evidence>
<reference evidence="2" key="1">
    <citation type="journal article" date="2021" name="New Phytol.">
        <title>Evolutionary innovations through gain and loss of genes in the ectomycorrhizal Boletales.</title>
        <authorList>
            <person name="Wu G."/>
            <person name="Miyauchi S."/>
            <person name="Morin E."/>
            <person name="Kuo A."/>
            <person name="Drula E."/>
            <person name="Varga T."/>
            <person name="Kohler A."/>
            <person name="Feng B."/>
            <person name="Cao Y."/>
            <person name="Lipzen A."/>
            <person name="Daum C."/>
            <person name="Hundley H."/>
            <person name="Pangilinan J."/>
            <person name="Johnson J."/>
            <person name="Barry K."/>
            <person name="LaButti K."/>
            <person name="Ng V."/>
            <person name="Ahrendt S."/>
            <person name="Min B."/>
            <person name="Choi I.G."/>
            <person name="Park H."/>
            <person name="Plett J.M."/>
            <person name="Magnuson J."/>
            <person name="Spatafora J.W."/>
            <person name="Nagy L.G."/>
            <person name="Henrissat B."/>
            <person name="Grigoriev I.V."/>
            <person name="Yang Z.L."/>
            <person name="Xu J."/>
            <person name="Martin F.M."/>
        </authorList>
    </citation>
    <scope>NUCLEOTIDE SEQUENCE</scope>
    <source>
        <strain evidence="2">KKN 215</strain>
    </source>
</reference>
<dbReference type="GO" id="GO:0006413">
    <property type="term" value="P:translational initiation"/>
    <property type="evidence" value="ECO:0007669"/>
    <property type="project" value="InterPro"/>
</dbReference>
<evidence type="ECO:0000313" key="2">
    <source>
        <dbReference type="EMBL" id="KAH8102285.1"/>
    </source>
</evidence>
<sequence length="381" mass="43154">MLRTGALSIRVLSNSVPVKRHTPCLRLLSPRSPIRAPTAPFHRHGSTPVLANGDPTPQPEEAASSSAPQKPKPGTEIGTQNEFISYQWVRLVDPDTGELRPMARLSTILQEYRSDKAMRKRHSVQLVANGAEPIVKVVDPGALYRKAKEMKQRARENARFSGEKEIQLTWDVAGLDHQRKMEQAREGLAEGQRVSLVYAPKKGVRFLLTPEEMAERAQEDVDALSEVGREWKERDVRRRITVVYLESTKVVAPVEEKEVVVPFTASQKVVRQRMAEVQKMLEGGSKVKLRFTEEKERKEKKPQETGAVDSVADALRKEAARVKQQAEAEAKRKETKEWTRKKKDTFVEETIKTLKLGEAAKEWRSRDLWTASTTLYLTSNS</sequence>
<organism evidence="2 3">
    <name type="scientific">Cristinia sonorae</name>
    <dbReference type="NCBI Taxonomy" id="1940300"/>
    <lineage>
        <taxon>Eukaryota</taxon>
        <taxon>Fungi</taxon>
        <taxon>Dikarya</taxon>
        <taxon>Basidiomycota</taxon>
        <taxon>Agaricomycotina</taxon>
        <taxon>Agaricomycetes</taxon>
        <taxon>Agaricomycetidae</taxon>
        <taxon>Agaricales</taxon>
        <taxon>Pleurotineae</taxon>
        <taxon>Stephanosporaceae</taxon>
        <taxon>Cristinia</taxon>
    </lineage>
</organism>
<evidence type="ECO:0000313" key="3">
    <source>
        <dbReference type="Proteomes" id="UP000813824"/>
    </source>
</evidence>
<comment type="caution">
    <text evidence="2">The sequence shown here is derived from an EMBL/GenBank/DDBJ whole genome shotgun (WGS) entry which is preliminary data.</text>
</comment>
<dbReference type="Gene3D" id="3.30.110.10">
    <property type="entry name" value="Translation initiation factor 3 (IF-3), C-terminal domain"/>
    <property type="match status" value="1"/>
</dbReference>
<proteinExistence type="predicted"/>
<dbReference type="Proteomes" id="UP000813824">
    <property type="component" value="Unassembled WGS sequence"/>
</dbReference>
<accession>A0A8K0XRW5</accession>
<protein>
    <recommendedName>
        <fullName evidence="4">Translation initiation factor 3 N-terminal domain-containing protein</fullName>
    </recommendedName>
</protein>
<dbReference type="EMBL" id="JAEVFJ010000010">
    <property type="protein sequence ID" value="KAH8102285.1"/>
    <property type="molecule type" value="Genomic_DNA"/>
</dbReference>
<dbReference type="OrthoDB" id="21573at2759"/>
<feature type="region of interest" description="Disordered" evidence="1">
    <location>
        <begin position="29"/>
        <end position="79"/>
    </location>
</feature>
<evidence type="ECO:0000256" key="1">
    <source>
        <dbReference type="SAM" id="MobiDB-lite"/>
    </source>
</evidence>
<dbReference type="AlphaFoldDB" id="A0A8K0XRW5"/>
<keyword evidence="3" id="KW-1185">Reference proteome</keyword>
<name>A0A8K0XRW5_9AGAR</name>
<dbReference type="InterPro" id="IPR036788">
    <property type="entry name" value="T_IF-3_C_sf"/>
</dbReference>
<gene>
    <name evidence="2" type="ORF">BXZ70DRAFT_1006891</name>
</gene>